<accession>A0A3P3XJK8</accession>
<evidence type="ECO:0000256" key="4">
    <source>
        <dbReference type="ARBA" id="ARBA00022475"/>
    </source>
</evidence>
<dbReference type="GO" id="GO:0005886">
    <property type="term" value="C:plasma membrane"/>
    <property type="evidence" value="ECO:0007669"/>
    <property type="project" value="UniProtKB-SubCell"/>
</dbReference>
<dbReference type="GO" id="GO:0015385">
    <property type="term" value="F:sodium:proton antiporter activity"/>
    <property type="evidence" value="ECO:0007669"/>
    <property type="project" value="TreeGrafter"/>
</dbReference>
<dbReference type="AlphaFoldDB" id="A0A3P3XJK8"/>
<evidence type="ECO:0000256" key="3">
    <source>
        <dbReference type="ARBA" id="ARBA00022448"/>
    </source>
</evidence>
<keyword evidence="5 8" id="KW-0812">Transmembrane</keyword>
<evidence type="ECO:0000256" key="1">
    <source>
        <dbReference type="ARBA" id="ARBA00004651"/>
    </source>
</evidence>
<keyword evidence="4" id="KW-1003">Cell membrane</keyword>
<evidence type="ECO:0000256" key="6">
    <source>
        <dbReference type="ARBA" id="ARBA00022989"/>
    </source>
</evidence>
<keyword evidence="6 8" id="KW-1133">Transmembrane helix</keyword>
<evidence type="ECO:0000313" key="9">
    <source>
        <dbReference type="EMBL" id="SLM13684.1"/>
    </source>
</evidence>
<dbReference type="PANTHER" id="PTHR34702">
    <property type="entry name" value="NA(+)/H(+) ANTIPORTER SUBUNIT F1"/>
    <property type="match status" value="1"/>
</dbReference>
<evidence type="ECO:0000256" key="2">
    <source>
        <dbReference type="ARBA" id="ARBA00009212"/>
    </source>
</evidence>
<feature type="transmembrane region" description="Helical" evidence="8">
    <location>
        <begin position="60"/>
        <end position="79"/>
    </location>
</feature>
<feature type="transmembrane region" description="Helical" evidence="8">
    <location>
        <begin position="29"/>
        <end position="48"/>
    </location>
</feature>
<sequence>MITISLILIGLSAVLTVFRLIKGPSLFDRLVASDTLSVIGMAFLVVLAEIVQTTSYMDVALVYGIVGFLGTVTIARFFMRVSK</sequence>
<dbReference type="EMBL" id="FWDM01000022">
    <property type="protein sequence ID" value="SLM13684.1"/>
    <property type="molecule type" value="Genomic_DNA"/>
</dbReference>
<comment type="similarity">
    <text evidence="2">Belongs to the CPA3 antiporters (TC 2.A.63) subunit F family.</text>
</comment>
<dbReference type="PANTHER" id="PTHR34702:SF1">
    <property type="entry name" value="NA(+)_H(+) ANTIPORTER SUBUNIT F"/>
    <property type="match status" value="1"/>
</dbReference>
<comment type="subcellular location">
    <subcellularLocation>
        <location evidence="1">Cell membrane</location>
        <topology evidence="1">Multi-pass membrane protein</topology>
    </subcellularLocation>
</comment>
<evidence type="ECO:0000256" key="7">
    <source>
        <dbReference type="ARBA" id="ARBA00023136"/>
    </source>
</evidence>
<dbReference type="Pfam" id="PF04066">
    <property type="entry name" value="MrpF_PhaF"/>
    <property type="match status" value="1"/>
</dbReference>
<gene>
    <name evidence="9" type="ORF">SPIROBIBN47_290165</name>
</gene>
<keyword evidence="3" id="KW-0813">Transport</keyword>
<evidence type="ECO:0000256" key="8">
    <source>
        <dbReference type="SAM" id="Phobius"/>
    </source>
</evidence>
<keyword evidence="7 8" id="KW-0472">Membrane</keyword>
<dbReference type="InterPro" id="IPR007208">
    <property type="entry name" value="MrpF/PhaF-like"/>
</dbReference>
<organism evidence="9">
    <name type="scientific">uncultured spirochete</name>
    <dbReference type="NCBI Taxonomy" id="156406"/>
    <lineage>
        <taxon>Bacteria</taxon>
        <taxon>Pseudomonadati</taxon>
        <taxon>Spirochaetota</taxon>
        <taxon>Spirochaetia</taxon>
        <taxon>Spirochaetales</taxon>
        <taxon>environmental samples</taxon>
    </lineage>
</organism>
<name>A0A3P3XJK8_9SPIR</name>
<evidence type="ECO:0000256" key="5">
    <source>
        <dbReference type="ARBA" id="ARBA00022692"/>
    </source>
</evidence>
<reference evidence="9" key="1">
    <citation type="submission" date="2017-02" db="EMBL/GenBank/DDBJ databases">
        <authorList>
            <person name="Regsiter A."/>
            <person name="William W."/>
        </authorList>
    </citation>
    <scope>NUCLEOTIDE SEQUENCE</scope>
    <source>
        <strain evidence="9">Bib</strain>
    </source>
</reference>
<protein>
    <submittedName>
        <fullName evidence="9">Antiporter subunit mnhF2</fullName>
    </submittedName>
</protein>
<proteinExistence type="inferred from homology"/>